<name>A0ABQ1JUP3_9PROT</name>
<comment type="caution">
    <text evidence="5">The sequence shown here is derived from an EMBL/GenBank/DDBJ whole genome shotgun (WGS) entry which is preliminary data.</text>
</comment>
<dbReference type="InterPro" id="IPR005950">
    <property type="entry name" value="ModA"/>
</dbReference>
<dbReference type="RefSeq" id="WP_198943718.1">
    <property type="nucleotide sequence ID" value="NZ_BMKF01000002.1"/>
</dbReference>
<dbReference type="InterPro" id="IPR044084">
    <property type="entry name" value="AvModA-like_subst-bd"/>
</dbReference>
<keyword evidence="6" id="KW-1185">Reference proteome</keyword>
<protein>
    <submittedName>
        <fullName evidence="5">Molybdate-binding periplasmic protein ModA</fullName>
    </submittedName>
</protein>
<dbReference type="Proteomes" id="UP000628854">
    <property type="component" value="Unassembled WGS sequence"/>
</dbReference>
<accession>A0ABQ1JUP3</accession>
<evidence type="ECO:0000256" key="1">
    <source>
        <dbReference type="ARBA" id="ARBA00009175"/>
    </source>
</evidence>
<gene>
    <name evidence="5" type="primary">modA</name>
    <name evidence="5" type="ORF">GCM10011503_28850</name>
</gene>
<comment type="similarity">
    <text evidence="1">Belongs to the bacterial solute-binding protein ModA family.</text>
</comment>
<dbReference type="SUPFAM" id="SSF53850">
    <property type="entry name" value="Periplasmic binding protein-like II"/>
    <property type="match status" value="1"/>
</dbReference>
<keyword evidence="2" id="KW-0479">Metal-binding</keyword>
<dbReference type="InterPro" id="IPR050682">
    <property type="entry name" value="ModA/WtpA"/>
</dbReference>
<dbReference type="PIRSF" id="PIRSF004846">
    <property type="entry name" value="ModA"/>
    <property type="match status" value="1"/>
</dbReference>
<evidence type="ECO:0000313" key="6">
    <source>
        <dbReference type="Proteomes" id="UP000628854"/>
    </source>
</evidence>
<evidence type="ECO:0000313" key="5">
    <source>
        <dbReference type="EMBL" id="GGB78271.1"/>
    </source>
</evidence>
<dbReference type="PANTHER" id="PTHR30632">
    <property type="entry name" value="MOLYBDATE-BINDING PERIPLASMIC PROTEIN"/>
    <property type="match status" value="1"/>
</dbReference>
<dbReference type="Gene3D" id="3.40.190.10">
    <property type="entry name" value="Periplasmic binding protein-like II"/>
    <property type="match status" value="2"/>
</dbReference>
<dbReference type="CDD" id="cd13539">
    <property type="entry name" value="PBP2_AvModA"/>
    <property type="match status" value="1"/>
</dbReference>
<reference evidence="6" key="1">
    <citation type="journal article" date="2019" name="Int. J. Syst. Evol. Microbiol.">
        <title>The Global Catalogue of Microorganisms (GCM) 10K type strain sequencing project: providing services to taxonomists for standard genome sequencing and annotation.</title>
        <authorList>
            <consortium name="The Broad Institute Genomics Platform"/>
            <consortium name="The Broad Institute Genome Sequencing Center for Infectious Disease"/>
            <person name="Wu L."/>
            <person name="Ma J."/>
        </authorList>
    </citation>
    <scope>NUCLEOTIDE SEQUENCE [LARGE SCALE GENOMIC DNA]</scope>
    <source>
        <strain evidence="6">CGMCC 1.15928</strain>
    </source>
</reference>
<evidence type="ECO:0000256" key="2">
    <source>
        <dbReference type="ARBA" id="ARBA00022723"/>
    </source>
</evidence>
<keyword evidence="3 4" id="KW-0732">Signal</keyword>
<dbReference type="EMBL" id="BMKF01000002">
    <property type="protein sequence ID" value="GGB78271.1"/>
    <property type="molecule type" value="Genomic_DNA"/>
</dbReference>
<dbReference type="PROSITE" id="PS51257">
    <property type="entry name" value="PROKAR_LIPOPROTEIN"/>
    <property type="match status" value="1"/>
</dbReference>
<proteinExistence type="inferred from homology"/>
<dbReference type="PANTHER" id="PTHR30632:SF14">
    <property type="entry name" value="TUNGSTATE_MOLYBDATE_CHROMATE-BINDING PROTEIN MODA"/>
    <property type="match status" value="1"/>
</dbReference>
<dbReference type="Pfam" id="PF13531">
    <property type="entry name" value="SBP_bac_11"/>
    <property type="match status" value="1"/>
</dbReference>
<feature type="signal peptide" evidence="4">
    <location>
        <begin position="1"/>
        <end position="24"/>
    </location>
</feature>
<feature type="chain" id="PRO_5045045228" evidence="4">
    <location>
        <begin position="25"/>
        <end position="257"/>
    </location>
</feature>
<sequence length="257" mass="27396">MKMHLRLSWPVLAVALTSCGFVSSKPDALIAVASNFTATADLLEEAFEAAYDFDVDIVSGATGQLYAQITNGAPFDVFLAADVTRPLMLEEAGLIVDGSRFTYAVGALALWTANIENVPRDDSDIAAVLLESRFQSLAIANPDLAPYGAAAMQALEALGLVERVEDRIVRGANIGQVFALVSTGSAEFGFVAQSQITTAGSIGWSLAVPAELHDPILQDGVLLQRAAENDAARAFIAFLRSSEGHDIIERHDYRVPE</sequence>
<evidence type="ECO:0000256" key="4">
    <source>
        <dbReference type="SAM" id="SignalP"/>
    </source>
</evidence>
<evidence type="ECO:0000256" key="3">
    <source>
        <dbReference type="ARBA" id="ARBA00022729"/>
    </source>
</evidence>
<organism evidence="5 6">
    <name type="scientific">Henriciella pelagia</name>
    <dbReference type="NCBI Taxonomy" id="1977912"/>
    <lineage>
        <taxon>Bacteria</taxon>
        <taxon>Pseudomonadati</taxon>
        <taxon>Pseudomonadota</taxon>
        <taxon>Alphaproteobacteria</taxon>
        <taxon>Hyphomonadales</taxon>
        <taxon>Hyphomonadaceae</taxon>
        <taxon>Henriciella</taxon>
    </lineage>
</organism>
<dbReference type="NCBIfam" id="TIGR01256">
    <property type="entry name" value="modA"/>
    <property type="match status" value="1"/>
</dbReference>